<dbReference type="KEGG" id="eaj:Q3M24_21665"/>
<evidence type="ECO:0000313" key="3">
    <source>
        <dbReference type="EMBL" id="XCN72062.1"/>
    </source>
</evidence>
<name>A0AAU8LTM0_9BACT</name>
<protein>
    <submittedName>
        <fullName evidence="4">DUF6444 domain-containing protein</fullName>
    </submittedName>
</protein>
<dbReference type="EMBL" id="CP159373">
    <property type="protein sequence ID" value="XCN72062.1"/>
    <property type="molecule type" value="Genomic_DNA"/>
</dbReference>
<accession>A0AAU8LTM0</accession>
<evidence type="ECO:0000313" key="5">
    <source>
        <dbReference type="EMBL" id="XCN72860.1"/>
    </source>
</evidence>
<gene>
    <name evidence="3" type="ORF">Q3M24_17365</name>
    <name evidence="4" type="ORF">Q3M24_18065</name>
    <name evidence="5" type="ORF">Q3M24_21665</name>
</gene>
<feature type="domain" description="DUF6444" evidence="2">
    <location>
        <begin position="31"/>
        <end position="58"/>
    </location>
</feature>
<organism evidence="4">
    <name type="scientific">Candidatus Electrothrix aestuarii</name>
    <dbReference type="NCBI Taxonomy" id="3062594"/>
    <lineage>
        <taxon>Bacteria</taxon>
        <taxon>Pseudomonadati</taxon>
        <taxon>Thermodesulfobacteriota</taxon>
        <taxon>Desulfobulbia</taxon>
        <taxon>Desulfobulbales</taxon>
        <taxon>Desulfobulbaceae</taxon>
        <taxon>Candidatus Electrothrix</taxon>
    </lineage>
</organism>
<evidence type="ECO:0000256" key="1">
    <source>
        <dbReference type="SAM" id="MobiDB-lite"/>
    </source>
</evidence>
<proteinExistence type="predicted"/>
<feature type="compositionally biased region" description="Basic residues" evidence="1">
    <location>
        <begin position="68"/>
        <end position="82"/>
    </location>
</feature>
<evidence type="ECO:0000313" key="4">
    <source>
        <dbReference type="EMBL" id="XCN72192.1"/>
    </source>
</evidence>
<evidence type="ECO:0000259" key="2">
    <source>
        <dbReference type="Pfam" id="PF20042"/>
    </source>
</evidence>
<dbReference type="EMBL" id="CP159373">
    <property type="protein sequence ID" value="XCN72192.1"/>
    <property type="molecule type" value="Genomic_DNA"/>
</dbReference>
<dbReference type="EMBL" id="CP159373">
    <property type="protein sequence ID" value="XCN72860.1"/>
    <property type="molecule type" value="Genomic_DNA"/>
</dbReference>
<feature type="compositionally biased region" description="Low complexity" evidence="1">
    <location>
        <begin position="45"/>
        <end position="58"/>
    </location>
</feature>
<dbReference type="KEGG" id="eaj:Q3M24_17365"/>
<dbReference type="KEGG" id="eaj:Q3M24_18065"/>
<reference evidence="4" key="1">
    <citation type="journal article" date="2024" name="Syst. Appl. Microbiol.">
        <title>First single-strain enrichments of Electrothrix cable bacteria, description of E. aestuarii sp. nov. and E. rattekaaiensis sp. nov., and proposal of a cable bacteria taxonomy following the rules of the SeqCode.</title>
        <authorList>
            <person name="Plum-Jensen L.E."/>
            <person name="Schramm A."/>
            <person name="Marshall I.P.G."/>
        </authorList>
    </citation>
    <scope>NUCLEOTIDE SEQUENCE</scope>
    <source>
        <strain evidence="4">Rat1</strain>
    </source>
</reference>
<dbReference type="AlphaFoldDB" id="A0AAU8LTM0"/>
<dbReference type="Pfam" id="PF20042">
    <property type="entry name" value="DUF6444"/>
    <property type="match status" value="1"/>
</dbReference>
<feature type="region of interest" description="Disordered" evidence="1">
    <location>
        <begin position="43"/>
        <end position="82"/>
    </location>
</feature>
<dbReference type="InterPro" id="IPR045618">
    <property type="entry name" value="DUF6444"/>
</dbReference>
<sequence length="82" mass="9375">MHLSREELLKIDKQFIDSLPGKSAKELCLLALDDLKELHERLGQNSENSSMPPSSNFPWAGLMPTLKPTRRNRMKSKSKPRT</sequence>
<reference evidence="4" key="2">
    <citation type="submission" date="2024-06" db="EMBL/GenBank/DDBJ databases">
        <authorList>
            <person name="Plum-Jensen L.E."/>
            <person name="Schramm A."/>
            <person name="Marshall I.P.G."/>
        </authorList>
    </citation>
    <scope>NUCLEOTIDE SEQUENCE</scope>
    <source>
        <strain evidence="4">Rat1</strain>
    </source>
</reference>